<proteinExistence type="predicted"/>
<dbReference type="Proteomes" id="UP000683360">
    <property type="component" value="Unassembled WGS sequence"/>
</dbReference>
<dbReference type="Gene3D" id="2.120.10.30">
    <property type="entry name" value="TolB, C-terminal domain"/>
    <property type="match status" value="1"/>
</dbReference>
<reference evidence="1" key="1">
    <citation type="submission" date="2021-03" db="EMBL/GenBank/DDBJ databases">
        <authorList>
            <person name="Bekaert M."/>
        </authorList>
    </citation>
    <scope>NUCLEOTIDE SEQUENCE</scope>
</reference>
<comment type="caution">
    <text evidence="1">The sequence shown here is derived from an EMBL/GenBank/DDBJ whole genome shotgun (WGS) entry which is preliminary data.</text>
</comment>
<dbReference type="OrthoDB" id="6124404at2759"/>
<dbReference type="EMBL" id="CAJPWZ010003019">
    <property type="protein sequence ID" value="CAG2249914.1"/>
    <property type="molecule type" value="Genomic_DNA"/>
</dbReference>
<sequence length="153" mass="17405">MNKVIRKIKLPHECNGVASEREMLVISSRERCTIVKLNDMSQTILEGVRAHRISFFKGNIYSANYFGKTICCYKSTGEELWTFQYEEMNVNSPGGLTLDTNGFVYWVCRRNNSIEVISADGTSHTTILSEADGIKDPFANRHQQRNRDDGSCK</sequence>
<evidence type="ECO:0000313" key="1">
    <source>
        <dbReference type="EMBL" id="CAG2249914.1"/>
    </source>
</evidence>
<dbReference type="InterPro" id="IPR011042">
    <property type="entry name" value="6-blade_b-propeller_TolB-like"/>
</dbReference>
<organism evidence="1 2">
    <name type="scientific">Mytilus edulis</name>
    <name type="common">Blue mussel</name>
    <dbReference type="NCBI Taxonomy" id="6550"/>
    <lineage>
        <taxon>Eukaryota</taxon>
        <taxon>Metazoa</taxon>
        <taxon>Spiralia</taxon>
        <taxon>Lophotrochozoa</taxon>
        <taxon>Mollusca</taxon>
        <taxon>Bivalvia</taxon>
        <taxon>Autobranchia</taxon>
        <taxon>Pteriomorphia</taxon>
        <taxon>Mytilida</taxon>
        <taxon>Mytiloidea</taxon>
        <taxon>Mytilidae</taxon>
        <taxon>Mytilinae</taxon>
        <taxon>Mytilus</taxon>
    </lineage>
</organism>
<keyword evidence="2" id="KW-1185">Reference proteome</keyword>
<protein>
    <submittedName>
        <fullName evidence="1">Uncharacterized protein</fullName>
    </submittedName>
</protein>
<name>A0A8S3UWH1_MYTED</name>
<evidence type="ECO:0000313" key="2">
    <source>
        <dbReference type="Proteomes" id="UP000683360"/>
    </source>
</evidence>
<gene>
    <name evidence="1" type="ORF">MEDL_61652</name>
</gene>
<dbReference type="SUPFAM" id="SSF63825">
    <property type="entry name" value="YWTD domain"/>
    <property type="match status" value="1"/>
</dbReference>
<accession>A0A8S3UWH1</accession>
<dbReference type="AlphaFoldDB" id="A0A8S3UWH1"/>